<evidence type="ECO:0000256" key="1">
    <source>
        <dbReference type="SAM" id="MobiDB-lite"/>
    </source>
</evidence>
<keyword evidence="3" id="KW-1185">Reference proteome</keyword>
<proteinExistence type="predicted"/>
<accession>A0ABD0L977</accession>
<reference evidence="2 3" key="1">
    <citation type="journal article" date="2023" name="Sci. Data">
        <title>Genome assembly of the Korean intertidal mud-creeper Batillaria attramentaria.</title>
        <authorList>
            <person name="Patra A.K."/>
            <person name="Ho P.T."/>
            <person name="Jun S."/>
            <person name="Lee S.J."/>
            <person name="Kim Y."/>
            <person name="Won Y.J."/>
        </authorList>
    </citation>
    <scope>NUCLEOTIDE SEQUENCE [LARGE SCALE GENOMIC DNA]</scope>
    <source>
        <strain evidence="2">Wonlab-2016</strain>
    </source>
</reference>
<evidence type="ECO:0000313" key="3">
    <source>
        <dbReference type="Proteomes" id="UP001519460"/>
    </source>
</evidence>
<gene>
    <name evidence="2" type="ORF">BaRGS_00012821</name>
</gene>
<dbReference type="AlphaFoldDB" id="A0ABD0L977"/>
<dbReference type="EMBL" id="JACVVK020000071">
    <property type="protein sequence ID" value="KAK7495831.1"/>
    <property type="molecule type" value="Genomic_DNA"/>
</dbReference>
<protein>
    <submittedName>
        <fullName evidence="2">Uncharacterized protein</fullName>
    </submittedName>
</protein>
<evidence type="ECO:0000313" key="2">
    <source>
        <dbReference type="EMBL" id="KAK7495831.1"/>
    </source>
</evidence>
<name>A0ABD0L977_9CAEN</name>
<dbReference type="Proteomes" id="UP001519460">
    <property type="component" value="Unassembled WGS sequence"/>
</dbReference>
<feature type="compositionally biased region" description="Polar residues" evidence="1">
    <location>
        <begin position="47"/>
        <end position="66"/>
    </location>
</feature>
<sequence>MLIADGDKCYLSSHDMQSVSVSDNTPRCSRCNSSSLLKKRKFPASHTAESSQQLTNLSAGTQSESAVESMFTEEQLGGLL</sequence>
<organism evidence="2 3">
    <name type="scientific">Batillaria attramentaria</name>
    <dbReference type="NCBI Taxonomy" id="370345"/>
    <lineage>
        <taxon>Eukaryota</taxon>
        <taxon>Metazoa</taxon>
        <taxon>Spiralia</taxon>
        <taxon>Lophotrochozoa</taxon>
        <taxon>Mollusca</taxon>
        <taxon>Gastropoda</taxon>
        <taxon>Caenogastropoda</taxon>
        <taxon>Sorbeoconcha</taxon>
        <taxon>Cerithioidea</taxon>
        <taxon>Batillariidae</taxon>
        <taxon>Batillaria</taxon>
    </lineage>
</organism>
<feature type="region of interest" description="Disordered" evidence="1">
    <location>
        <begin position="42"/>
        <end position="80"/>
    </location>
</feature>
<comment type="caution">
    <text evidence="2">The sequence shown here is derived from an EMBL/GenBank/DDBJ whole genome shotgun (WGS) entry which is preliminary data.</text>
</comment>